<keyword evidence="2" id="KW-1185">Reference proteome</keyword>
<protein>
    <submittedName>
        <fullName evidence="1">Uncharacterized protein</fullName>
    </submittedName>
</protein>
<evidence type="ECO:0000313" key="1">
    <source>
        <dbReference type="EMBL" id="QBJ02842.1"/>
    </source>
</evidence>
<gene>
    <name evidence="1" type="ORF">PSA21_316</name>
</gene>
<proteinExistence type="predicted"/>
<organism evidence="1 2">
    <name type="scientific">Pseudomonas phage Psa21</name>
    <dbReference type="NCBI Taxonomy" id="2530023"/>
    <lineage>
        <taxon>Viruses</taxon>
        <taxon>Duplodnaviria</taxon>
        <taxon>Heunggongvirae</taxon>
        <taxon>Uroviricota</taxon>
        <taxon>Caudoviricetes</taxon>
        <taxon>Chimalliviridae</taxon>
        <taxon>Tepukevirus</taxon>
        <taxon>Tepukevirus Psa21</taxon>
    </lineage>
</organism>
<dbReference type="EMBL" id="MK552327">
    <property type="protein sequence ID" value="QBJ02842.1"/>
    <property type="molecule type" value="Genomic_DNA"/>
</dbReference>
<dbReference type="Proteomes" id="UP000294134">
    <property type="component" value="Segment"/>
</dbReference>
<name>A0A481W565_9CAUD</name>
<sequence>MEGSEAWELYHNPPKILKVPNAPKSLDKHMEDLDKTFRKIEGRKPRNELTEREKIMEGIIPFNVQRIKQIDAEQAALQLI</sequence>
<reference evidence="1 2" key="1">
    <citation type="submission" date="2019-02" db="EMBL/GenBank/DDBJ databases">
        <authorList>
            <person name="Frampton R.A."/>
            <person name="Wojtus J.K."/>
            <person name="Fineran P.C."/>
            <person name="Hendrickson H.L."/>
        </authorList>
    </citation>
    <scope>NUCLEOTIDE SEQUENCE [LARGE SCALE GENOMIC DNA]</scope>
</reference>
<evidence type="ECO:0000313" key="2">
    <source>
        <dbReference type="Proteomes" id="UP000294134"/>
    </source>
</evidence>
<accession>A0A481W565</accession>